<gene>
    <name evidence="2" type="ORF">Cgig2_024892</name>
</gene>
<reference evidence="2" key="1">
    <citation type="submission" date="2022-04" db="EMBL/GenBank/DDBJ databases">
        <title>Carnegiea gigantea Genome sequencing and assembly v2.</title>
        <authorList>
            <person name="Copetti D."/>
            <person name="Sanderson M.J."/>
            <person name="Burquez A."/>
            <person name="Wojciechowski M.F."/>
        </authorList>
    </citation>
    <scope>NUCLEOTIDE SEQUENCE</scope>
    <source>
        <strain evidence="2">SGP5-SGP5p</strain>
        <tissue evidence="2">Aerial part</tissue>
    </source>
</reference>
<comment type="caution">
    <text evidence="2">The sequence shown here is derived from an EMBL/GenBank/DDBJ whole genome shotgun (WGS) entry which is preliminary data.</text>
</comment>
<sequence>MTSFSCTARLVGGMSRAGMTGSRSIAYLGSQPQRKTRLPVTLNIICGRTIASSDPILHVSDNGRREGARTQTEQSKRERCPLLLKVGRPQSKRWQPRMKSTVKKKGTSTSRCSLAEPLKVTKEQVALAEKQILDLQAKYQKLEKSTAKYKHRLENEKKEKEALELVDFIPPATDEGDLGNEETTPPDGGAASSDGKGQEDEVRRMGVPPRVSSQ</sequence>
<name>A0A9Q1QG40_9CARY</name>
<dbReference type="Proteomes" id="UP001153076">
    <property type="component" value="Unassembled WGS sequence"/>
</dbReference>
<dbReference type="AlphaFoldDB" id="A0A9Q1QG40"/>
<evidence type="ECO:0000256" key="1">
    <source>
        <dbReference type="SAM" id="MobiDB-lite"/>
    </source>
</evidence>
<feature type="compositionally biased region" description="Basic and acidic residues" evidence="1">
    <location>
        <begin position="61"/>
        <end position="76"/>
    </location>
</feature>
<feature type="region of interest" description="Disordered" evidence="1">
    <location>
        <begin position="161"/>
        <end position="214"/>
    </location>
</feature>
<feature type="region of interest" description="Disordered" evidence="1">
    <location>
        <begin position="57"/>
        <end position="76"/>
    </location>
</feature>
<keyword evidence="3" id="KW-1185">Reference proteome</keyword>
<evidence type="ECO:0000313" key="3">
    <source>
        <dbReference type="Proteomes" id="UP001153076"/>
    </source>
</evidence>
<dbReference type="EMBL" id="JAKOGI010000174">
    <property type="protein sequence ID" value="KAJ8441163.1"/>
    <property type="molecule type" value="Genomic_DNA"/>
</dbReference>
<accession>A0A9Q1QG40</accession>
<organism evidence="2 3">
    <name type="scientific">Carnegiea gigantea</name>
    <dbReference type="NCBI Taxonomy" id="171969"/>
    <lineage>
        <taxon>Eukaryota</taxon>
        <taxon>Viridiplantae</taxon>
        <taxon>Streptophyta</taxon>
        <taxon>Embryophyta</taxon>
        <taxon>Tracheophyta</taxon>
        <taxon>Spermatophyta</taxon>
        <taxon>Magnoliopsida</taxon>
        <taxon>eudicotyledons</taxon>
        <taxon>Gunneridae</taxon>
        <taxon>Pentapetalae</taxon>
        <taxon>Caryophyllales</taxon>
        <taxon>Cactineae</taxon>
        <taxon>Cactaceae</taxon>
        <taxon>Cactoideae</taxon>
        <taxon>Echinocereeae</taxon>
        <taxon>Carnegiea</taxon>
    </lineage>
</organism>
<protein>
    <submittedName>
        <fullName evidence="2">Uncharacterized protein</fullName>
    </submittedName>
</protein>
<evidence type="ECO:0000313" key="2">
    <source>
        <dbReference type="EMBL" id="KAJ8441163.1"/>
    </source>
</evidence>
<proteinExistence type="predicted"/>